<protein>
    <submittedName>
        <fullName evidence="2">Uncharacterized protein</fullName>
    </submittedName>
</protein>
<gene>
    <name evidence="2" type="ORF">BFJ68_g17823</name>
</gene>
<evidence type="ECO:0000313" key="2">
    <source>
        <dbReference type="EMBL" id="RKK79225.1"/>
    </source>
</evidence>
<sequence>MGPVSASRPITALYFQQGYDELKWGPVPVPACLRPSRVALVRANRVDSINLPTNTRGLSEHSAEILEQLWLSPALENWPPISTIHMEEHDKEEEEKEEEDGEDGDESDYEDSGDVEGIRRCDRWIQVFEYVPKLAVLRLAKGNIGVDHQLKTQSLEMVPVEALDESVRDGLLFGVRSIKMKHLHNIPRRVFFSPVPSASCLLPDSSTSLCSLNECFSIF</sequence>
<feature type="region of interest" description="Disordered" evidence="1">
    <location>
        <begin position="85"/>
        <end position="115"/>
    </location>
</feature>
<dbReference type="EMBL" id="MRCY01000768">
    <property type="protein sequence ID" value="RKK79225.1"/>
    <property type="molecule type" value="Genomic_DNA"/>
</dbReference>
<feature type="compositionally biased region" description="Acidic residues" evidence="1">
    <location>
        <begin position="90"/>
        <end position="114"/>
    </location>
</feature>
<accession>A0A420NG14</accession>
<dbReference type="Proteomes" id="UP000285860">
    <property type="component" value="Unassembled WGS sequence"/>
</dbReference>
<evidence type="ECO:0000313" key="3">
    <source>
        <dbReference type="Proteomes" id="UP000285860"/>
    </source>
</evidence>
<evidence type="ECO:0000256" key="1">
    <source>
        <dbReference type="SAM" id="MobiDB-lite"/>
    </source>
</evidence>
<proteinExistence type="predicted"/>
<comment type="caution">
    <text evidence="2">The sequence shown here is derived from an EMBL/GenBank/DDBJ whole genome shotgun (WGS) entry which is preliminary data.</text>
</comment>
<organism evidence="2 3">
    <name type="scientific">Fusarium oxysporum</name>
    <name type="common">Fusarium vascular wilt</name>
    <dbReference type="NCBI Taxonomy" id="5507"/>
    <lineage>
        <taxon>Eukaryota</taxon>
        <taxon>Fungi</taxon>
        <taxon>Dikarya</taxon>
        <taxon>Ascomycota</taxon>
        <taxon>Pezizomycotina</taxon>
        <taxon>Sordariomycetes</taxon>
        <taxon>Hypocreomycetidae</taxon>
        <taxon>Hypocreales</taxon>
        <taxon>Nectriaceae</taxon>
        <taxon>Fusarium</taxon>
        <taxon>Fusarium oxysporum species complex</taxon>
    </lineage>
</organism>
<name>A0A420NG14_FUSOX</name>
<reference evidence="2 3" key="1">
    <citation type="journal article" date="2018" name="Sci. Rep.">
        <title>Characterisation of pathogen-specific regions and novel effector candidates in Fusarium oxysporum f. sp. cepae.</title>
        <authorList>
            <person name="Armitage A.D."/>
            <person name="Taylor A."/>
            <person name="Sobczyk M.K."/>
            <person name="Baxter L."/>
            <person name="Greenfield B.P."/>
            <person name="Bates H.J."/>
            <person name="Wilson F."/>
            <person name="Jackson A.C."/>
            <person name="Ott S."/>
            <person name="Harrison R.J."/>
            <person name="Clarkson J.P."/>
        </authorList>
    </citation>
    <scope>NUCLEOTIDE SEQUENCE [LARGE SCALE GENOMIC DNA]</scope>
    <source>
        <strain evidence="2 3">Fo_A28</strain>
    </source>
</reference>
<dbReference type="AlphaFoldDB" id="A0A420NG14"/>